<accession>A0A403FLS7</accession>
<dbReference type="AlphaFoldDB" id="A0A403FLS7"/>
<feature type="signal peptide" evidence="1">
    <location>
        <begin position="1"/>
        <end position="27"/>
    </location>
</feature>
<dbReference type="InterPro" id="IPR008966">
    <property type="entry name" value="Adhesion_dom_sf"/>
</dbReference>
<dbReference type="Pfam" id="PF00419">
    <property type="entry name" value="Fimbrial"/>
    <property type="match status" value="1"/>
</dbReference>
<dbReference type="InterPro" id="IPR000259">
    <property type="entry name" value="Adhesion_dom_fimbrial"/>
</dbReference>
<dbReference type="Gene3D" id="2.60.40.1090">
    <property type="entry name" value="Fimbrial-type adhesion domain"/>
    <property type="match status" value="1"/>
</dbReference>
<feature type="chain" id="PRO_5019481150" description="Fimbrial-type adhesion domain-containing protein" evidence="1">
    <location>
        <begin position="28"/>
        <end position="182"/>
    </location>
</feature>
<dbReference type="InterPro" id="IPR036937">
    <property type="entry name" value="Adhesion_dom_fimbrial_sf"/>
</dbReference>
<protein>
    <recommendedName>
        <fullName evidence="2">Fimbrial-type adhesion domain-containing protein</fullName>
    </recommendedName>
</protein>
<name>A0A403FLS7_SALEN</name>
<organism evidence="3">
    <name type="scientific">Salmonella enteritidis</name>
    <dbReference type="NCBI Taxonomy" id="149539"/>
    <lineage>
        <taxon>Bacteria</taxon>
        <taxon>Pseudomonadati</taxon>
        <taxon>Pseudomonadota</taxon>
        <taxon>Gammaproteobacteria</taxon>
        <taxon>Enterobacterales</taxon>
        <taxon>Enterobacteriaceae</taxon>
        <taxon>Salmonella</taxon>
    </lineage>
</organism>
<dbReference type="GO" id="GO:0009289">
    <property type="term" value="C:pilus"/>
    <property type="evidence" value="ECO:0007669"/>
    <property type="project" value="InterPro"/>
</dbReference>
<evidence type="ECO:0000256" key="1">
    <source>
        <dbReference type="SAM" id="SignalP"/>
    </source>
</evidence>
<reference evidence="3" key="1">
    <citation type="submission" date="2018-07" db="EMBL/GenBank/DDBJ databases">
        <authorList>
            <consortium name="GenomeTrakr network: Whole genome sequencing for foodborne pathogen traceback"/>
        </authorList>
    </citation>
    <scope>NUCLEOTIDE SEQUENCE [LARGE SCALE GENOMIC DNA]</scope>
    <source>
        <strain evidence="3">NC_WHO_S053</strain>
    </source>
</reference>
<evidence type="ECO:0000313" key="3">
    <source>
        <dbReference type="EMBL" id="MJY20973.1"/>
    </source>
</evidence>
<evidence type="ECO:0000259" key="2">
    <source>
        <dbReference type="Pfam" id="PF00419"/>
    </source>
</evidence>
<sequence>MQTVSKQRRLVQSAAGVFMLITAQVCATEDIKTLMLTMNVRAATCTTATVTEAAFNRQSASDILAGAVSQPATLSIDCSAGGSAPDALTLTLIPLRPHATQGQDGYIRVVGRDDVGYHLLWGDNNVGMKGDSVPMNTPQSVRNPVQSVNDIQFDVKPVALDGATTIAPGDASTSVTIRVTYA</sequence>
<proteinExistence type="predicted"/>
<comment type="caution">
    <text evidence="3">The sequence shown here is derived from an EMBL/GenBank/DDBJ whole genome shotgun (WGS) entry which is preliminary data.</text>
</comment>
<dbReference type="SUPFAM" id="SSF49401">
    <property type="entry name" value="Bacterial adhesins"/>
    <property type="match status" value="1"/>
</dbReference>
<feature type="domain" description="Fimbrial-type adhesion" evidence="2">
    <location>
        <begin position="36"/>
        <end position="181"/>
    </location>
</feature>
<keyword evidence="1" id="KW-0732">Signal</keyword>
<dbReference type="GO" id="GO:0007155">
    <property type="term" value="P:cell adhesion"/>
    <property type="evidence" value="ECO:0007669"/>
    <property type="project" value="InterPro"/>
</dbReference>
<dbReference type="Proteomes" id="UP000839535">
    <property type="component" value="Unassembled WGS sequence"/>
</dbReference>
<dbReference type="EMBL" id="RTTD01000071">
    <property type="protein sequence ID" value="MJY20973.1"/>
    <property type="molecule type" value="Genomic_DNA"/>
</dbReference>
<gene>
    <name evidence="3" type="ORF">DTI44_22050</name>
</gene>